<feature type="region of interest" description="Disordered" evidence="6">
    <location>
        <begin position="618"/>
        <end position="657"/>
    </location>
</feature>
<organism evidence="8 9">
    <name type="scientific">Pleurostoma richardsiae</name>
    <dbReference type="NCBI Taxonomy" id="41990"/>
    <lineage>
        <taxon>Eukaryota</taxon>
        <taxon>Fungi</taxon>
        <taxon>Dikarya</taxon>
        <taxon>Ascomycota</taxon>
        <taxon>Pezizomycotina</taxon>
        <taxon>Sordariomycetes</taxon>
        <taxon>Sordariomycetidae</taxon>
        <taxon>Calosphaeriales</taxon>
        <taxon>Pleurostomataceae</taxon>
        <taxon>Pleurostoma</taxon>
    </lineage>
</organism>
<dbReference type="EMBL" id="JANBVO010000023">
    <property type="protein sequence ID" value="KAJ9142152.1"/>
    <property type="molecule type" value="Genomic_DNA"/>
</dbReference>
<dbReference type="Gene3D" id="3.30.160.60">
    <property type="entry name" value="Classic Zinc Finger"/>
    <property type="match status" value="5"/>
</dbReference>
<dbReference type="PROSITE" id="PS50157">
    <property type="entry name" value="ZINC_FINGER_C2H2_2"/>
    <property type="match status" value="5"/>
</dbReference>
<sequence length="708" mass="78194">MYGREEDMDDLYLPLGNGSTSASFQRYSDPMSADLETLSFLDPSMLSQANTGLDGFRTAHDDSCLDRPKDRHGHGLTSNPGAFHHRVPASNNLVPRARTHSFSFPQLGHNVNPSFCTPDLFGSMPFMDYHQTAHSGTPFFANHSAYCNPFGDYSQNRRMSMVEDDGISVAATCANDACADDPTACSDRNCTVGVTPDVATAAYTLASFGGEHEEQQSMFSNTPGFCPTGFSLLDTTNQDFLSNPQSWSNALGMLQEHLRVAHSDPNDPTCTSPCPIDNPMWYHQCHFPHFPTENVSQNHVPPVPDFWSSQVLHNCKPDECGVKNTDPQAFVRHFNQEHRPFIFGTSLQASPMPQGQHIQSPPGLTPSSSMSPLDVAIKSVPLSPATLSSPCTPLPKEGAAVDVPFNGLGDAAFPRPSSSASMTSQITMTPGDEYKCFWCDSSDKIDICGIVFRNADELHEHVIQSHVKNLERKDTGFSCGWQQCRRGAQGKKGFPQRSKIERHMQTHTGSKPYACDICDHVFSAKQALEQHKLIHENSRPLKCDFPGCNRTFRQQSALTMHKRTHTGEKPLVCDICHRAFSESSNLSKHKRTHDVHGRFQCSYEGCKKNFHRLDQLRRHQKQHELKAPKTKGQTADAQDQDVAVKEVTADAGDSDNSIELEIPVKPYPEEPLANAELVDKLLGVEEPPSSGVSAKRRKLSAPAAQAVY</sequence>
<dbReference type="FunFam" id="3.30.160.60:FF:000624">
    <property type="entry name" value="zinc finger protein 697"/>
    <property type="match status" value="1"/>
</dbReference>
<feature type="compositionally biased region" description="Polar residues" evidence="6">
    <location>
        <begin position="350"/>
        <end position="359"/>
    </location>
</feature>
<protein>
    <submittedName>
        <fullName evidence="8">Zinc-responsive transcriptional regulator ZAP1</fullName>
    </submittedName>
</protein>
<dbReference type="InterPro" id="IPR050329">
    <property type="entry name" value="GLI_C2H2-zinc-finger"/>
</dbReference>
<evidence type="ECO:0000256" key="3">
    <source>
        <dbReference type="ARBA" id="ARBA00022771"/>
    </source>
</evidence>
<dbReference type="Pfam" id="PF13912">
    <property type="entry name" value="zf-C2H2_6"/>
    <property type="match status" value="1"/>
</dbReference>
<evidence type="ECO:0000256" key="5">
    <source>
        <dbReference type="PROSITE-ProRule" id="PRU00042"/>
    </source>
</evidence>
<dbReference type="GO" id="GO:0000978">
    <property type="term" value="F:RNA polymerase II cis-regulatory region sequence-specific DNA binding"/>
    <property type="evidence" value="ECO:0007669"/>
    <property type="project" value="TreeGrafter"/>
</dbReference>
<evidence type="ECO:0000256" key="1">
    <source>
        <dbReference type="ARBA" id="ARBA00022723"/>
    </source>
</evidence>
<dbReference type="InterPro" id="IPR036236">
    <property type="entry name" value="Znf_C2H2_sf"/>
</dbReference>
<keyword evidence="9" id="KW-1185">Reference proteome</keyword>
<dbReference type="PANTHER" id="PTHR19818">
    <property type="entry name" value="ZINC FINGER PROTEIN ZIC AND GLI"/>
    <property type="match status" value="1"/>
</dbReference>
<dbReference type="FunFam" id="3.30.160.60:FF:000557">
    <property type="entry name" value="zinc finger and SCAN domain-containing protein 29"/>
    <property type="match status" value="1"/>
</dbReference>
<keyword evidence="1" id="KW-0479">Metal-binding</keyword>
<evidence type="ECO:0000313" key="8">
    <source>
        <dbReference type="EMBL" id="KAJ9142152.1"/>
    </source>
</evidence>
<accession>A0AA38VMQ2</accession>
<dbReference type="GO" id="GO:0045944">
    <property type="term" value="P:positive regulation of transcription by RNA polymerase II"/>
    <property type="evidence" value="ECO:0007669"/>
    <property type="project" value="UniProtKB-ARBA"/>
</dbReference>
<feature type="domain" description="C2H2-type" evidence="7">
    <location>
        <begin position="513"/>
        <end position="540"/>
    </location>
</feature>
<dbReference type="SMART" id="SM00355">
    <property type="entry name" value="ZnF_C2H2"/>
    <property type="match status" value="7"/>
</dbReference>
<dbReference type="PANTHER" id="PTHR19818:SF139">
    <property type="entry name" value="PAIR-RULE PROTEIN ODD-PAIRED"/>
    <property type="match status" value="1"/>
</dbReference>
<dbReference type="SUPFAM" id="SSF57667">
    <property type="entry name" value="beta-beta-alpha zinc fingers"/>
    <property type="match status" value="3"/>
</dbReference>
<keyword evidence="2" id="KW-0677">Repeat</keyword>
<dbReference type="InterPro" id="IPR013087">
    <property type="entry name" value="Znf_C2H2_type"/>
</dbReference>
<keyword evidence="3 5" id="KW-0863">Zinc-finger</keyword>
<feature type="domain" description="C2H2-type" evidence="7">
    <location>
        <begin position="541"/>
        <end position="570"/>
    </location>
</feature>
<gene>
    <name evidence="8" type="ORF">NKR23_g7426</name>
</gene>
<feature type="region of interest" description="Disordered" evidence="6">
    <location>
        <begin position="350"/>
        <end position="369"/>
    </location>
</feature>
<reference evidence="8" key="1">
    <citation type="submission" date="2022-07" db="EMBL/GenBank/DDBJ databases">
        <title>Fungi with potential for degradation of polypropylene.</title>
        <authorList>
            <person name="Gostincar C."/>
        </authorList>
    </citation>
    <scope>NUCLEOTIDE SEQUENCE</scope>
    <source>
        <strain evidence="8">EXF-13308</strain>
    </source>
</reference>
<dbReference type="Pfam" id="PF00096">
    <property type="entry name" value="zf-C2H2"/>
    <property type="match status" value="3"/>
</dbReference>
<feature type="compositionally biased region" description="Basic and acidic residues" evidence="6">
    <location>
        <begin position="618"/>
        <end position="627"/>
    </location>
</feature>
<dbReference type="GO" id="GO:0005634">
    <property type="term" value="C:nucleus"/>
    <property type="evidence" value="ECO:0007669"/>
    <property type="project" value="TreeGrafter"/>
</dbReference>
<comment type="caution">
    <text evidence="8">The sequence shown here is derived from an EMBL/GenBank/DDBJ whole genome shotgun (WGS) entry which is preliminary data.</text>
</comment>
<feature type="region of interest" description="Disordered" evidence="6">
    <location>
        <begin position="685"/>
        <end position="708"/>
    </location>
</feature>
<proteinExistence type="predicted"/>
<evidence type="ECO:0000256" key="4">
    <source>
        <dbReference type="ARBA" id="ARBA00022833"/>
    </source>
</evidence>
<evidence type="ECO:0000313" key="9">
    <source>
        <dbReference type="Proteomes" id="UP001174694"/>
    </source>
</evidence>
<evidence type="ECO:0000256" key="2">
    <source>
        <dbReference type="ARBA" id="ARBA00022737"/>
    </source>
</evidence>
<dbReference type="GO" id="GO:0000981">
    <property type="term" value="F:DNA-binding transcription factor activity, RNA polymerase II-specific"/>
    <property type="evidence" value="ECO:0007669"/>
    <property type="project" value="UniProtKB-ARBA"/>
</dbReference>
<dbReference type="Proteomes" id="UP001174694">
    <property type="component" value="Unassembled WGS sequence"/>
</dbReference>
<feature type="domain" description="C2H2-type" evidence="7">
    <location>
        <begin position="599"/>
        <end position="628"/>
    </location>
</feature>
<feature type="domain" description="C2H2-type" evidence="7">
    <location>
        <begin position="571"/>
        <end position="593"/>
    </location>
</feature>
<dbReference type="AlphaFoldDB" id="A0AA38VMQ2"/>
<name>A0AA38VMQ2_9PEZI</name>
<dbReference type="GO" id="GO:0008270">
    <property type="term" value="F:zinc ion binding"/>
    <property type="evidence" value="ECO:0007669"/>
    <property type="project" value="UniProtKB-KW"/>
</dbReference>
<evidence type="ECO:0000256" key="6">
    <source>
        <dbReference type="SAM" id="MobiDB-lite"/>
    </source>
</evidence>
<evidence type="ECO:0000259" key="7">
    <source>
        <dbReference type="PROSITE" id="PS50157"/>
    </source>
</evidence>
<keyword evidence="4" id="KW-0862">Zinc</keyword>
<dbReference type="PROSITE" id="PS00028">
    <property type="entry name" value="ZINC_FINGER_C2H2_1"/>
    <property type="match status" value="4"/>
</dbReference>
<feature type="domain" description="C2H2-type" evidence="7">
    <location>
        <begin position="482"/>
        <end position="512"/>
    </location>
</feature>
<dbReference type="FunFam" id="3.30.160.60:FF:000125">
    <property type="entry name" value="Putative zinc finger protein 143"/>
    <property type="match status" value="1"/>
</dbReference>